<dbReference type="EMBL" id="JAACXV010000157">
    <property type="protein sequence ID" value="KAF7282745.1"/>
    <property type="molecule type" value="Genomic_DNA"/>
</dbReference>
<dbReference type="Proteomes" id="UP000625711">
    <property type="component" value="Unassembled WGS sequence"/>
</dbReference>
<protein>
    <submittedName>
        <fullName evidence="1">Uncharacterized protein</fullName>
    </submittedName>
</protein>
<comment type="caution">
    <text evidence="1">The sequence shown here is derived from an EMBL/GenBank/DDBJ whole genome shotgun (WGS) entry which is preliminary data.</text>
</comment>
<evidence type="ECO:0000313" key="1">
    <source>
        <dbReference type="EMBL" id="KAF7282745.1"/>
    </source>
</evidence>
<evidence type="ECO:0000313" key="2">
    <source>
        <dbReference type="Proteomes" id="UP000625711"/>
    </source>
</evidence>
<sequence length="102" mass="11003">MGAFSVRAANRLTGARDVINPTGVEKKTKLAAFDFVVVLSLTEMRLLLELDECPLSLLGHRQRRGAAVRGARARDGYFRSVIVGSLWGPVAGLGGCPDPPRR</sequence>
<dbReference type="AlphaFoldDB" id="A0A834IRJ3"/>
<organism evidence="1 2">
    <name type="scientific">Rhynchophorus ferrugineus</name>
    <name type="common">Red palm weevil</name>
    <name type="synonym">Curculio ferrugineus</name>
    <dbReference type="NCBI Taxonomy" id="354439"/>
    <lineage>
        <taxon>Eukaryota</taxon>
        <taxon>Metazoa</taxon>
        <taxon>Ecdysozoa</taxon>
        <taxon>Arthropoda</taxon>
        <taxon>Hexapoda</taxon>
        <taxon>Insecta</taxon>
        <taxon>Pterygota</taxon>
        <taxon>Neoptera</taxon>
        <taxon>Endopterygota</taxon>
        <taxon>Coleoptera</taxon>
        <taxon>Polyphaga</taxon>
        <taxon>Cucujiformia</taxon>
        <taxon>Curculionidae</taxon>
        <taxon>Dryophthorinae</taxon>
        <taxon>Rhynchophorus</taxon>
    </lineage>
</organism>
<gene>
    <name evidence="1" type="ORF">GWI33_001999</name>
</gene>
<keyword evidence="2" id="KW-1185">Reference proteome</keyword>
<reference evidence="1" key="1">
    <citation type="submission" date="2020-08" db="EMBL/GenBank/DDBJ databases">
        <title>Genome sequencing and assembly of the red palm weevil Rhynchophorus ferrugineus.</title>
        <authorList>
            <person name="Dias G.B."/>
            <person name="Bergman C.M."/>
            <person name="Manee M."/>
        </authorList>
    </citation>
    <scope>NUCLEOTIDE SEQUENCE</scope>
    <source>
        <strain evidence="1">AA-2017</strain>
        <tissue evidence="1">Whole larva</tissue>
    </source>
</reference>
<name>A0A834IRJ3_RHYFE</name>
<accession>A0A834IRJ3</accession>
<proteinExistence type="predicted"/>